<accession>A0A2N3PVE0</accession>
<evidence type="ECO:0000313" key="2">
    <source>
        <dbReference type="Proteomes" id="UP000233293"/>
    </source>
</evidence>
<comment type="caution">
    <text evidence="1">The sequence shown here is derived from an EMBL/GenBank/DDBJ whole genome shotgun (WGS) entry which is preliminary data.</text>
</comment>
<evidence type="ECO:0000313" key="1">
    <source>
        <dbReference type="EMBL" id="PKU24361.1"/>
    </source>
</evidence>
<dbReference type="InterPro" id="IPR003489">
    <property type="entry name" value="RHF/RaiA"/>
</dbReference>
<name>A0A2N3PVE0_9PROT</name>
<sequence>MQIPLQITFHGIDHSDAIEERIREKAAKLEQVCDRITRCRVVIEVHHRNTSSLHRKGEPFHITVNVTIPGGELVVKRDPKDPHVNEDILVALREAFDNMERQLKDFVARSRVETKTRAAQ</sequence>
<organism evidence="1 2">
    <name type="scientific">Telmatospirillum siberiense</name>
    <dbReference type="NCBI Taxonomy" id="382514"/>
    <lineage>
        <taxon>Bacteria</taxon>
        <taxon>Pseudomonadati</taxon>
        <taxon>Pseudomonadota</taxon>
        <taxon>Alphaproteobacteria</taxon>
        <taxon>Rhodospirillales</taxon>
        <taxon>Rhodospirillaceae</taxon>
        <taxon>Telmatospirillum</taxon>
    </lineage>
</organism>
<gene>
    <name evidence="1" type="ORF">CWS72_12285</name>
</gene>
<dbReference type="InterPro" id="IPR036567">
    <property type="entry name" value="RHF-like"/>
</dbReference>
<dbReference type="SUPFAM" id="SSF69754">
    <property type="entry name" value="Ribosome binding protein Y (YfiA homologue)"/>
    <property type="match status" value="1"/>
</dbReference>
<dbReference type="Proteomes" id="UP000233293">
    <property type="component" value="Unassembled WGS sequence"/>
</dbReference>
<dbReference type="OrthoDB" id="9782252at2"/>
<dbReference type="AlphaFoldDB" id="A0A2N3PVE0"/>
<dbReference type="RefSeq" id="WP_101250900.1">
    <property type="nucleotide sequence ID" value="NZ_PIUM01000012.1"/>
</dbReference>
<dbReference type="EMBL" id="PIUM01000012">
    <property type="protein sequence ID" value="PKU24361.1"/>
    <property type="molecule type" value="Genomic_DNA"/>
</dbReference>
<reference evidence="2" key="1">
    <citation type="submission" date="2017-12" db="EMBL/GenBank/DDBJ databases">
        <title>Draft genome sequence of Telmatospirillum siberiense 26-4b1T, an acidotolerant peatland alphaproteobacterium potentially involved in sulfur cycling.</title>
        <authorList>
            <person name="Hausmann B."/>
            <person name="Pjevac P."/>
            <person name="Schreck K."/>
            <person name="Herbold C.W."/>
            <person name="Daims H."/>
            <person name="Wagner M."/>
            <person name="Pester M."/>
            <person name="Loy A."/>
        </authorList>
    </citation>
    <scope>NUCLEOTIDE SEQUENCE [LARGE SCALE GENOMIC DNA]</scope>
    <source>
        <strain evidence="2">26-4b1</strain>
    </source>
</reference>
<protein>
    <submittedName>
        <fullName evidence="1">Ribose ABC transporter permease</fullName>
    </submittedName>
</protein>
<dbReference type="Gene3D" id="3.30.160.100">
    <property type="entry name" value="Ribosome hibernation promotion factor-like"/>
    <property type="match status" value="1"/>
</dbReference>
<dbReference type="Pfam" id="PF02482">
    <property type="entry name" value="Ribosomal_S30AE"/>
    <property type="match status" value="1"/>
</dbReference>
<proteinExistence type="predicted"/>
<keyword evidence="2" id="KW-1185">Reference proteome</keyword>